<dbReference type="InterPro" id="IPR036390">
    <property type="entry name" value="WH_DNA-bd_sf"/>
</dbReference>
<dbReference type="InterPro" id="IPR005471">
    <property type="entry name" value="Tscrpt_reg_IclR_N"/>
</dbReference>
<evidence type="ECO:0000256" key="3">
    <source>
        <dbReference type="ARBA" id="ARBA00023163"/>
    </source>
</evidence>
<dbReference type="Pfam" id="PF01614">
    <property type="entry name" value="IclR_C"/>
    <property type="match status" value="1"/>
</dbReference>
<dbReference type="InterPro" id="IPR036388">
    <property type="entry name" value="WH-like_DNA-bd_sf"/>
</dbReference>
<dbReference type="InterPro" id="IPR050707">
    <property type="entry name" value="HTH_MetabolicPath_Reg"/>
</dbReference>
<dbReference type="Gene3D" id="1.10.10.10">
    <property type="entry name" value="Winged helix-like DNA-binding domain superfamily/Winged helix DNA-binding domain"/>
    <property type="match status" value="1"/>
</dbReference>
<dbReference type="PROSITE" id="PS51077">
    <property type="entry name" value="HTH_ICLR"/>
    <property type="match status" value="1"/>
</dbReference>
<dbReference type="Gene3D" id="3.30.450.40">
    <property type="match status" value="1"/>
</dbReference>
<evidence type="ECO:0000256" key="1">
    <source>
        <dbReference type="ARBA" id="ARBA00023015"/>
    </source>
</evidence>
<evidence type="ECO:0000259" key="5">
    <source>
        <dbReference type="PROSITE" id="PS51078"/>
    </source>
</evidence>
<keyword evidence="2" id="KW-0238">DNA-binding</keyword>
<dbReference type="Proteomes" id="UP000628775">
    <property type="component" value="Unassembled WGS sequence"/>
</dbReference>
<evidence type="ECO:0000313" key="6">
    <source>
        <dbReference type="EMBL" id="GGE26733.1"/>
    </source>
</evidence>
<keyword evidence="7" id="KW-1185">Reference proteome</keyword>
<dbReference type="PANTHER" id="PTHR30136:SF35">
    <property type="entry name" value="HTH-TYPE TRANSCRIPTIONAL REGULATOR RV1719"/>
    <property type="match status" value="1"/>
</dbReference>
<dbReference type="InterPro" id="IPR014757">
    <property type="entry name" value="Tscrpt_reg_IclR_C"/>
</dbReference>
<dbReference type="SUPFAM" id="SSF46785">
    <property type="entry name" value="Winged helix' DNA-binding domain"/>
    <property type="match status" value="1"/>
</dbReference>
<evidence type="ECO:0000313" key="7">
    <source>
        <dbReference type="Proteomes" id="UP000628775"/>
    </source>
</evidence>
<dbReference type="GO" id="GO:0003700">
    <property type="term" value="F:DNA-binding transcription factor activity"/>
    <property type="evidence" value="ECO:0007669"/>
    <property type="project" value="TreeGrafter"/>
</dbReference>
<dbReference type="SMART" id="SM00346">
    <property type="entry name" value="HTH_ICLR"/>
    <property type="match status" value="1"/>
</dbReference>
<gene>
    <name evidence="6" type="ORF">GCM10011391_01310</name>
</gene>
<dbReference type="PROSITE" id="PS51078">
    <property type="entry name" value="ICLR_ED"/>
    <property type="match status" value="1"/>
</dbReference>
<keyword evidence="1" id="KW-0805">Transcription regulation</keyword>
<reference evidence="6" key="1">
    <citation type="journal article" date="2014" name="Int. J. Syst. Evol. Microbiol.">
        <title>Complete genome sequence of Corynebacterium casei LMG S-19264T (=DSM 44701T), isolated from a smear-ripened cheese.</title>
        <authorList>
            <consortium name="US DOE Joint Genome Institute (JGI-PGF)"/>
            <person name="Walter F."/>
            <person name="Albersmeier A."/>
            <person name="Kalinowski J."/>
            <person name="Ruckert C."/>
        </authorList>
    </citation>
    <scope>NUCLEOTIDE SEQUENCE</scope>
    <source>
        <strain evidence="6">CGMCC 1.15371</strain>
    </source>
</reference>
<organism evidence="6 7">
    <name type="scientific">Pullulanibacillus camelliae</name>
    <dbReference type="NCBI Taxonomy" id="1707096"/>
    <lineage>
        <taxon>Bacteria</taxon>
        <taxon>Bacillati</taxon>
        <taxon>Bacillota</taxon>
        <taxon>Bacilli</taxon>
        <taxon>Bacillales</taxon>
        <taxon>Sporolactobacillaceae</taxon>
        <taxon>Pullulanibacillus</taxon>
    </lineage>
</organism>
<proteinExistence type="predicted"/>
<evidence type="ECO:0000259" key="4">
    <source>
        <dbReference type="PROSITE" id="PS51077"/>
    </source>
</evidence>
<dbReference type="InterPro" id="IPR029016">
    <property type="entry name" value="GAF-like_dom_sf"/>
</dbReference>
<protein>
    <submittedName>
        <fullName evidence="6">IclR family transcriptional regulator</fullName>
    </submittedName>
</protein>
<dbReference type="RefSeq" id="WP_188687839.1">
    <property type="nucleotide sequence ID" value="NZ_BMIR01000001.1"/>
</dbReference>
<dbReference type="EMBL" id="BMIR01000001">
    <property type="protein sequence ID" value="GGE26733.1"/>
    <property type="molecule type" value="Genomic_DNA"/>
</dbReference>
<sequence length="255" mass="28487">MSVKSAARVLEIMELLADNDQGLSVKEISASLDFPQSSTFNIIQTMFTEGYLTQSADKRYKLGPKFIRIGTKALKAFDLHSDARPLLQQLMEKVEETVFMAVLSGKEIVYIAKVNNNRSIQTSAEIGSRKPLYCTGLGKAMLAFLDTEEREVLLDAIALEALTPKTVTNREQLIQQLQHFKEWGYAIDDEENEEGLYCYAAPIFDASGQLKAAISTAGPKERITKNEDTVIAQLLNTAEQISERLGYVKPKKEEQ</sequence>
<dbReference type="AlphaFoldDB" id="A0A8J2VFJ5"/>
<name>A0A8J2VFJ5_9BACL</name>
<dbReference type="GO" id="GO:0045892">
    <property type="term" value="P:negative regulation of DNA-templated transcription"/>
    <property type="evidence" value="ECO:0007669"/>
    <property type="project" value="TreeGrafter"/>
</dbReference>
<reference evidence="6" key="2">
    <citation type="submission" date="2020-09" db="EMBL/GenBank/DDBJ databases">
        <authorList>
            <person name="Sun Q."/>
            <person name="Zhou Y."/>
        </authorList>
    </citation>
    <scope>NUCLEOTIDE SEQUENCE</scope>
    <source>
        <strain evidence="6">CGMCC 1.15371</strain>
    </source>
</reference>
<evidence type="ECO:0000256" key="2">
    <source>
        <dbReference type="ARBA" id="ARBA00023125"/>
    </source>
</evidence>
<accession>A0A8J2VFJ5</accession>
<feature type="domain" description="IclR-ED" evidence="5">
    <location>
        <begin position="65"/>
        <end position="247"/>
    </location>
</feature>
<dbReference type="Pfam" id="PF09339">
    <property type="entry name" value="HTH_IclR"/>
    <property type="match status" value="1"/>
</dbReference>
<keyword evidence="3" id="KW-0804">Transcription</keyword>
<dbReference type="SUPFAM" id="SSF55781">
    <property type="entry name" value="GAF domain-like"/>
    <property type="match status" value="1"/>
</dbReference>
<dbReference type="PANTHER" id="PTHR30136">
    <property type="entry name" value="HELIX-TURN-HELIX TRANSCRIPTIONAL REGULATOR, ICLR FAMILY"/>
    <property type="match status" value="1"/>
</dbReference>
<dbReference type="GO" id="GO:0003677">
    <property type="term" value="F:DNA binding"/>
    <property type="evidence" value="ECO:0007669"/>
    <property type="project" value="UniProtKB-KW"/>
</dbReference>
<comment type="caution">
    <text evidence="6">The sequence shown here is derived from an EMBL/GenBank/DDBJ whole genome shotgun (WGS) entry which is preliminary data.</text>
</comment>
<feature type="domain" description="HTH iclR-type" evidence="4">
    <location>
        <begin position="3"/>
        <end position="64"/>
    </location>
</feature>